<keyword evidence="4 5" id="KW-0464">Manganese</keyword>
<feature type="binding site" evidence="5">
    <location>
        <position position="144"/>
    </location>
    <ligand>
        <name>Mn(2+)</name>
        <dbReference type="ChEBI" id="CHEBI:29035"/>
        <label>2</label>
    </ligand>
</feature>
<sequence length="321" mass="34068">MNGWHGRVDSVDDPEAFRWHQVVRAVEPDAPPGIALIGFACDEGVRRNGGRQGAAEGPGALRRALSNLPVTSNLPIYDAGDVSCTYTDLENAQIVYARQVTALLDAGHFPIGMGGGHEVAYASYLGLANSDIALGKRIAIVNLDAHFDLRDSLDASSGTPFLQAIRYAIAHGIALDYFCLGVSESANTRRLFSTADATGTRYLRDRELTVASVDAKIAQLLQWLEPTQVIYLTICLDVLPPSTAPGVSAPSARGVAIEVVEALLAGIVGTGRVKLCDVAELAPTFDRDDATARVAARLLHQASLCHATLVPCDRVGLVALE</sequence>
<feature type="binding site" evidence="5">
    <location>
        <position position="235"/>
    </location>
    <ligand>
        <name>Mn(2+)</name>
        <dbReference type="ChEBI" id="CHEBI:29035"/>
        <label>1</label>
    </ligand>
</feature>
<comment type="cofactor">
    <cofactor evidence="5">
        <name>Mn(2+)</name>
        <dbReference type="ChEBI" id="CHEBI:29035"/>
    </cofactor>
    <text evidence="5">Binds 2 manganese ions per subunit.</text>
</comment>
<dbReference type="PROSITE" id="PS51409">
    <property type="entry name" value="ARGINASE_2"/>
    <property type="match status" value="1"/>
</dbReference>
<dbReference type="InterPro" id="IPR006035">
    <property type="entry name" value="Ureohydrolase"/>
</dbReference>
<dbReference type="Pfam" id="PF00491">
    <property type="entry name" value="Arginase"/>
    <property type="match status" value="1"/>
</dbReference>
<dbReference type="HAMAP" id="MF_00737">
    <property type="entry name" value="Formimidoylglutam"/>
    <property type="match status" value="1"/>
</dbReference>
<evidence type="ECO:0000256" key="3">
    <source>
        <dbReference type="ARBA" id="ARBA00022808"/>
    </source>
</evidence>
<dbReference type="RefSeq" id="WP_332616820.1">
    <property type="nucleotide sequence ID" value="NZ_JAXGFP010000004.1"/>
</dbReference>
<dbReference type="SUPFAM" id="SSF52768">
    <property type="entry name" value="Arginase/deacetylase"/>
    <property type="match status" value="1"/>
</dbReference>
<feature type="binding site" evidence="5">
    <location>
        <position position="235"/>
    </location>
    <ligand>
        <name>Mn(2+)</name>
        <dbReference type="ChEBI" id="CHEBI:29035"/>
        <label>2</label>
    </ligand>
</feature>
<feature type="binding site" evidence="5">
    <location>
        <position position="237"/>
    </location>
    <ligand>
        <name>Mn(2+)</name>
        <dbReference type="ChEBI" id="CHEBI:29035"/>
        <label>2</label>
    </ligand>
</feature>
<dbReference type="CDD" id="cd09988">
    <property type="entry name" value="Formimidoylglutamase"/>
    <property type="match status" value="1"/>
</dbReference>
<evidence type="ECO:0000256" key="6">
    <source>
        <dbReference type="NCBIfam" id="TIGR01227"/>
    </source>
</evidence>
<dbReference type="Gene3D" id="3.40.800.10">
    <property type="entry name" value="Ureohydrolase domain"/>
    <property type="match status" value="1"/>
</dbReference>
<comment type="similarity">
    <text evidence="5 7">Belongs to the arginase family.</text>
</comment>
<comment type="caution">
    <text evidence="8">The sequence shown here is derived from an EMBL/GenBank/DDBJ whole genome shotgun (WGS) entry which is preliminary data.</text>
</comment>
<dbReference type="PANTHER" id="PTHR11358:SF35">
    <property type="entry name" value="FORMIMIDOYLGLUTAMASE"/>
    <property type="match status" value="1"/>
</dbReference>
<dbReference type="EMBL" id="JAXGFP010000004">
    <property type="protein sequence ID" value="MEG3184323.1"/>
    <property type="molecule type" value="Genomic_DNA"/>
</dbReference>
<keyword evidence="3 5" id="KW-0369">Histidine metabolism</keyword>
<dbReference type="InterPro" id="IPR005923">
    <property type="entry name" value="HutG"/>
</dbReference>
<keyword evidence="2 5" id="KW-0378">Hydrolase</keyword>
<keyword evidence="1 5" id="KW-0479">Metal-binding</keyword>
<evidence type="ECO:0000256" key="1">
    <source>
        <dbReference type="ARBA" id="ARBA00022723"/>
    </source>
</evidence>
<accession>A0ABU7YZD4</accession>
<feature type="binding site" evidence="5">
    <location>
        <position position="148"/>
    </location>
    <ligand>
        <name>Mn(2+)</name>
        <dbReference type="ChEBI" id="CHEBI:29035"/>
        <label>1</label>
    </ligand>
</feature>
<evidence type="ECO:0000313" key="9">
    <source>
        <dbReference type="Proteomes" id="UP001355056"/>
    </source>
</evidence>
<feature type="binding site" evidence="5">
    <location>
        <position position="117"/>
    </location>
    <ligand>
        <name>Mn(2+)</name>
        <dbReference type="ChEBI" id="CHEBI:29035"/>
        <label>1</label>
    </ligand>
</feature>
<dbReference type="PANTHER" id="PTHR11358">
    <property type="entry name" value="ARGINASE/AGMATINASE"/>
    <property type="match status" value="1"/>
</dbReference>
<dbReference type="NCBIfam" id="TIGR01227">
    <property type="entry name" value="hutG"/>
    <property type="match status" value="1"/>
</dbReference>
<evidence type="ECO:0000313" key="8">
    <source>
        <dbReference type="EMBL" id="MEG3184323.1"/>
    </source>
</evidence>
<reference evidence="8 9" key="1">
    <citation type="journal article" date="2016" name="Int. J. Syst. Evol. Microbiol.">
        <title>Lysobacter erysipheiresistens sp. nov., an antagonist of powdery mildew, isolated from tobacco-cultivated soil.</title>
        <authorList>
            <person name="Xie B."/>
            <person name="Li T."/>
            <person name="Lin X."/>
            <person name="Wang C.J."/>
            <person name="Chen Y.J."/>
            <person name="Liu W.J."/>
            <person name="Zhao Z.W."/>
        </authorList>
    </citation>
    <scope>NUCLEOTIDE SEQUENCE [LARGE SCALE GENOMIC DNA]</scope>
    <source>
        <strain evidence="8 9">RS-LYSO-3</strain>
    </source>
</reference>
<evidence type="ECO:0000256" key="4">
    <source>
        <dbReference type="ARBA" id="ARBA00023211"/>
    </source>
</evidence>
<comment type="pathway">
    <text evidence="5">Amino-acid degradation; L-histidine degradation into L-glutamate; L-glutamate from N-formimidoyl-L-glutamate (hydrolase route): step 1/1.</text>
</comment>
<organism evidence="8 9">
    <name type="scientific">Novilysobacter erysipheiresistens</name>
    <dbReference type="NCBI Taxonomy" id="1749332"/>
    <lineage>
        <taxon>Bacteria</taxon>
        <taxon>Pseudomonadati</taxon>
        <taxon>Pseudomonadota</taxon>
        <taxon>Gammaproteobacteria</taxon>
        <taxon>Lysobacterales</taxon>
        <taxon>Lysobacteraceae</taxon>
        <taxon>Novilysobacter</taxon>
    </lineage>
</organism>
<dbReference type="GO" id="GO:0050415">
    <property type="term" value="F:formimidoylglutamase activity"/>
    <property type="evidence" value="ECO:0007669"/>
    <property type="project" value="UniProtKB-EC"/>
</dbReference>
<evidence type="ECO:0000256" key="7">
    <source>
        <dbReference type="PROSITE-ProRule" id="PRU00742"/>
    </source>
</evidence>
<evidence type="ECO:0000256" key="2">
    <source>
        <dbReference type="ARBA" id="ARBA00022801"/>
    </source>
</evidence>
<gene>
    <name evidence="5 8" type="primary">hutG</name>
    <name evidence="8" type="ORF">SNE34_09900</name>
</gene>
<evidence type="ECO:0000256" key="5">
    <source>
        <dbReference type="HAMAP-Rule" id="MF_00737"/>
    </source>
</evidence>
<dbReference type="Proteomes" id="UP001355056">
    <property type="component" value="Unassembled WGS sequence"/>
</dbReference>
<name>A0ABU7YZD4_9GAMM</name>
<feature type="binding site" evidence="5">
    <location>
        <position position="146"/>
    </location>
    <ligand>
        <name>Mn(2+)</name>
        <dbReference type="ChEBI" id="CHEBI:29035"/>
        <label>2</label>
    </ligand>
</feature>
<comment type="catalytic activity">
    <reaction evidence="5">
        <text>N-formimidoyl-L-glutamate + H2O = formamide + L-glutamate</text>
        <dbReference type="Rhea" id="RHEA:22492"/>
        <dbReference type="ChEBI" id="CHEBI:15377"/>
        <dbReference type="ChEBI" id="CHEBI:16397"/>
        <dbReference type="ChEBI" id="CHEBI:29985"/>
        <dbReference type="ChEBI" id="CHEBI:58928"/>
        <dbReference type="EC" id="3.5.3.8"/>
    </reaction>
</comment>
<protein>
    <recommendedName>
        <fullName evidence="5 6">Formimidoylglutamase</fullName>
        <ecNumber evidence="5 6">3.5.3.8</ecNumber>
    </recommendedName>
    <alternativeName>
        <fullName evidence="5">Formiminoglutamase</fullName>
    </alternativeName>
    <alternativeName>
        <fullName evidence="5">Formiminoglutamate hydrolase</fullName>
    </alternativeName>
</protein>
<proteinExistence type="inferred from homology"/>
<keyword evidence="9" id="KW-1185">Reference proteome</keyword>
<dbReference type="InterPro" id="IPR023696">
    <property type="entry name" value="Ureohydrolase_dom_sf"/>
</dbReference>
<comment type="function">
    <text evidence="5">Catalyzes the conversion of N-formimidoyl-L-glutamate to L-glutamate and formamide.</text>
</comment>
<dbReference type="EC" id="3.5.3.8" evidence="5 6"/>
<feature type="binding site" evidence="5">
    <location>
        <position position="144"/>
    </location>
    <ligand>
        <name>Mn(2+)</name>
        <dbReference type="ChEBI" id="CHEBI:29035"/>
        <label>1</label>
    </ligand>
</feature>